<evidence type="ECO:0000256" key="1">
    <source>
        <dbReference type="ARBA" id="ARBA00023015"/>
    </source>
</evidence>
<reference evidence="5 6" key="1">
    <citation type="submission" date="2022-09" db="EMBL/GenBank/DDBJ databases">
        <authorList>
            <person name="Han X.L."/>
            <person name="Wang Q."/>
            <person name="Lu T."/>
        </authorList>
    </citation>
    <scope>NUCLEOTIDE SEQUENCE [LARGE SCALE GENOMIC DNA]</scope>
    <source>
        <strain evidence="5 6">WQ 127069</strain>
    </source>
</reference>
<evidence type="ECO:0000313" key="6">
    <source>
        <dbReference type="Proteomes" id="UP001652445"/>
    </source>
</evidence>
<dbReference type="Gene3D" id="1.10.10.60">
    <property type="entry name" value="Homeodomain-like"/>
    <property type="match status" value="2"/>
</dbReference>
<dbReference type="Pfam" id="PF12833">
    <property type="entry name" value="HTH_18"/>
    <property type="match status" value="1"/>
</dbReference>
<dbReference type="SMART" id="SM00342">
    <property type="entry name" value="HTH_ARAC"/>
    <property type="match status" value="1"/>
</dbReference>
<dbReference type="PANTHER" id="PTHR43280:SF28">
    <property type="entry name" value="HTH-TYPE TRANSCRIPTIONAL ACTIVATOR RHAS"/>
    <property type="match status" value="1"/>
</dbReference>
<keyword evidence="1" id="KW-0805">Transcription regulation</keyword>
<dbReference type="SUPFAM" id="SSF46689">
    <property type="entry name" value="Homeodomain-like"/>
    <property type="match status" value="2"/>
</dbReference>
<dbReference type="PROSITE" id="PS01124">
    <property type="entry name" value="HTH_ARAC_FAMILY_2"/>
    <property type="match status" value="1"/>
</dbReference>
<dbReference type="InterPro" id="IPR037923">
    <property type="entry name" value="HTH-like"/>
</dbReference>
<dbReference type="Proteomes" id="UP001652445">
    <property type="component" value="Unassembled WGS sequence"/>
</dbReference>
<dbReference type="InterPro" id="IPR018060">
    <property type="entry name" value="HTH_AraC"/>
</dbReference>
<feature type="domain" description="HTH araC/xylS-type" evidence="4">
    <location>
        <begin position="195"/>
        <end position="294"/>
    </location>
</feature>
<evidence type="ECO:0000313" key="5">
    <source>
        <dbReference type="EMBL" id="MCU6797199.1"/>
    </source>
</evidence>
<evidence type="ECO:0000259" key="4">
    <source>
        <dbReference type="PROSITE" id="PS01124"/>
    </source>
</evidence>
<accession>A0ABT2UU40</accession>
<keyword evidence="6" id="KW-1185">Reference proteome</keyword>
<organism evidence="5 6">
    <name type="scientific">Paenibacillus baimaensis</name>
    <dbReference type="NCBI Taxonomy" id="2982185"/>
    <lineage>
        <taxon>Bacteria</taxon>
        <taxon>Bacillati</taxon>
        <taxon>Bacillota</taxon>
        <taxon>Bacilli</taxon>
        <taxon>Bacillales</taxon>
        <taxon>Paenibacillaceae</taxon>
        <taxon>Paenibacillus</taxon>
    </lineage>
</organism>
<dbReference type="PRINTS" id="PR00032">
    <property type="entry name" value="HTHARAC"/>
</dbReference>
<gene>
    <name evidence="5" type="ORF">OB236_34225</name>
</gene>
<proteinExistence type="predicted"/>
<evidence type="ECO:0000256" key="2">
    <source>
        <dbReference type="ARBA" id="ARBA00023125"/>
    </source>
</evidence>
<protein>
    <submittedName>
        <fullName evidence="5">AraC family transcriptional regulator</fullName>
    </submittedName>
</protein>
<dbReference type="InterPro" id="IPR003313">
    <property type="entry name" value="AraC-bd"/>
</dbReference>
<dbReference type="Pfam" id="PF02311">
    <property type="entry name" value="AraC_binding"/>
    <property type="match status" value="1"/>
</dbReference>
<keyword evidence="3" id="KW-0804">Transcription</keyword>
<dbReference type="RefSeq" id="WP_262688016.1">
    <property type="nucleotide sequence ID" value="NZ_JAOQIO010000113.1"/>
</dbReference>
<dbReference type="Gene3D" id="2.60.120.280">
    <property type="entry name" value="Regulatory protein AraC"/>
    <property type="match status" value="1"/>
</dbReference>
<dbReference type="PANTHER" id="PTHR43280">
    <property type="entry name" value="ARAC-FAMILY TRANSCRIPTIONAL REGULATOR"/>
    <property type="match status" value="1"/>
</dbReference>
<sequence>MLALLLFYCYHKNMLKELRTRQMTMNIFGVMTEMEMRLPVYVTGAGGWHNQNMMKREHGFPDYQWIQTLNGTGQLKVDGKIHTVHRGQGMLLFPGVMHEYEPITPPWTVRWVTFNGACMTSLLDSMRVQASTVLYLPNPDVTLAVMHSILSILQSQNPLRSAECSALAYELLLDLFLHASSSEVRSKQQHMEQLAPVFALIEESFDQPITMQQIADKLGVTPQHTCLLFQQTMGIRPIAYLTRYRLSKAKELLLQPLELEVREVARQVGYEDCSYFIKLFKRQEGITPSAFRSIHRLL</sequence>
<dbReference type="InterPro" id="IPR018062">
    <property type="entry name" value="HTH_AraC-typ_CS"/>
</dbReference>
<name>A0ABT2UU40_9BACL</name>
<evidence type="ECO:0000256" key="3">
    <source>
        <dbReference type="ARBA" id="ARBA00023163"/>
    </source>
</evidence>
<dbReference type="InterPro" id="IPR020449">
    <property type="entry name" value="Tscrpt_reg_AraC-type_HTH"/>
</dbReference>
<comment type="caution">
    <text evidence="5">The sequence shown here is derived from an EMBL/GenBank/DDBJ whole genome shotgun (WGS) entry which is preliminary data.</text>
</comment>
<dbReference type="PROSITE" id="PS00041">
    <property type="entry name" value="HTH_ARAC_FAMILY_1"/>
    <property type="match status" value="1"/>
</dbReference>
<dbReference type="EMBL" id="JAOQIO010000113">
    <property type="protein sequence ID" value="MCU6797199.1"/>
    <property type="molecule type" value="Genomic_DNA"/>
</dbReference>
<dbReference type="InterPro" id="IPR009057">
    <property type="entry name" value="Homeodomain-like_sf"/>
</dbReference>
<dbReference type="SUPFAM" id="SSF51215">
    <property type="entry name" value="Regulatory protein AraC"/>
    <property type="match status" value="1"/>
</dbReference>
<keyword evidence="2" id="KW-0238">DNA-binding</keyword>